<dbReference type="EMBL" id="JNVM01000017">
    <property type="protein sequence ID" value="KEQ24043.1"/>
    <property type="molecule type" value="Genomic_DNA"/>
</dbReference>
<accession>A0A081P020</accession>
<protein>
    <submittedName>
        <fullName evidence="2">GCN5 family acetyltransferase</fullName>
    </submittedName>
</protein>
<dbReference type="AlphaFoldDB" id="A0A081P020"/>
<dbReference type="OrthoDB" id="3216107at2"/>
<comment type="caution">
    <text evidence="2">The sequence shown here is derived from an EMBL/GenBank/DDBJ whole genome shotgun (WGS) entry which is preliminary data.</text>
</comment>
<dbReference type="PANTHER" id="PTHR43233">
    <property type="entry name" value="FAMILY N-ACETYLTRANSFERASE, PUTATIVE (AFU_ORTHOLOGUE AFUA_6G03350)-RELATED"/>
    <property type="match status" value="1"/>
</dbReference>
<dbReference type="GO" id="GO:0016747">
    <property type="term" value="F:acyltransferase activity, transferring groups other than amino-acyl groups"/>
    <property type="evidence" value="ECO:0007669"/>
    <property type="project" value="InterPro"/>
</dbReference>
<keyword evidence="2" id="KW-0808">Transferase</keyword>
<evidence type="ECO:0000313" key="2">
    <source>
        <dbReference type="EMBL" id="KEQ24043.1"/>
    </source>
</evidence>
<dbReference type="PROSITE" id="PS51186">
    <property type="entry name" value="GNAT"/>
    <property type="match status" value="1"/>
</dbReference>
<gene>
    <name evidence="2" type="ORF">ET33_10025</name>
</gene>
<evidence type="ECO:0000313" key="3">
    <source>
        <dbReference type="Proteomes" id="UP000028123"/>
    </source>
</evidence>
<organism evidence="2 3">
    <name type="scientific">Paenibacillus tyrfis</name>
    <dbReference type="NCBI Taxonomy" id="1501230"/>
    <lineage>
        <taxon>Bacteria</taxon>
        <taxon>Bacillati</taxon>
        <taxon>Bacillota</taxon>
        <taxon>Bacilli</taxon>
        <taxon>Bacillales</taxon>
        <taxon>Paenibacillaceae</taxon>
        <taxon>Paenibacillus</taxon>
    </lineage>
</organism>
<dbReference type="eggNOG" id="COG0454">
    <property type="taxonomic scope" value="Bacteria"/>
</dbReference>
<proteinExistence type="predicted"/>
<feature type="domain" description="N-acetyltransferase" evidence="1">
    <location>
        <begin position="10"/>
        <end position="140"/>
    </location>
</feature>
<dbReference type="CDD" id="cd04301">
    <property type="entry name" value="NAT_SF"/>
    <property type="match status" value="1"/>
</dbReference>
<reference evidence="2 3" key="1">
    <citation type="submission" date="2014-06" db="EMBL/GenBank/DDBJ databases">
        <title>Draft genome sequence of Paenibacillus sp. MSt1.</title>
        <authorList>
            <person name="Aw Y.K."/>
            <person name="Ong K.S."/>
            <person name="Gan H.M."/>
            <person name="Lee S.M."/>
        </authorList>
    </citation>
    <scope>NUCLEOTIDE SEQUENCE [LARGE SCALE GENOMIC DNA]</scope>
    <source>
        <strain evidence="2 3">MSt1</strain>
    </source>
</reference>
<sequence length="140" mass="16326">MEWKHEMLPYRINDCREELQPDVIYALLQTSYWAAQRSKETVLRSLENSLCFGLYHGEAQVGFMRVVTDYATFAWVCDVIVHPDHRGQGLGKSLMQFLVEYPAVRDIRMVLGTRDAHGLYEQYGFERQELMRRPIPAAAQ</sequence>
<keyword evidence="3" id="KW-1185">Reference proteome</keyword>
<dbReference type="InterPro" id="IPR053144">
    <property type="entry name" value="Acetyltransferase_Butenolide"/>
</dbReference>
<dbReference type="SUPFAM" id="SSF55729">
    <property type="entry name" value="Acyl-CoA N-acyltransferases (Nat)"/>
    <property type="match status" value="1"/>
</dbReference>
<dbReference type="Gene3D" id="3.40.630.30">
    <property type="match status" value="1"/>
</dbReference>
<name>A0A081P020_9BACL</name>
<dbReference type="InterPro" id="IPR016181">
    <property type="entry name" value="Acyl_CoA_acyltransferase"/>
</dbReference>
<evidence type="ECO:0000259" key="1">
    <source>
        <dbReference type="PROSITE" id="PS51186"/>
    </source>
</evidence>
<dbReference type="Proteomes" id="UP000028123">
    <property type="component" value="Unassembled WGS sequence"/>
</dbReference>
<dbReference type="InterPro" id="IPR000182">
    <property type="entry name" value="GNAT_dom"/>
</dbReference>
<dbReference type="RefSeq" id="WP_036686161.1">
    <property type="nucleotide sequence ID" value="NZ_JNVM01000017.1"/>
</dbReference>
<dbReference type="Pfam" id="PF13508">
    <property type="entry name" value="Acetyltransf_7"/>
    <property type="match status" value="1"/>
</dbReference>
<dbReference type="PANTHER" id="PTHR43233:SF1">
    <property type="entry name" value="FAMILY N-ACETYLTRANSFERASE, PUTATIVE (AFU_ORTHOLOGUE AFUA_6G03350)-RELATED"/>
    <property type="match status" value="1"/>
</dbReference>